<reference evidence="2 3" key="1">
    <citation type="submission" date="2016-11" db="EMBL/GenBank/DDBJ databases">
        <authorList>
            <person name="Jaros S."/>
            <person name="Januszkiewicz K."/>
            <person name="Wedrychowicz H."/>
        </authorList>
    </citation>
    <scope>NUCLEOTIDE SEQUENCE [LARGE SCALE GENOMIC DNA]</scope>
    <source>
        <strain evidence="2 3">GAS242</strain>
    </source>
</reference>
<gene>
    <name evidence="2" type="ORF">SAMN05444169_6564</name>
</gene>
<evidence type="ECO:0000256" key="1">
    <source>
        <dbReference type="SAM" id="Phobius"/>
    </source>
</evidence>
<organism evidence="2 3">
    <name type="scientific">Bradyrhizobium erythrophlei</name>
    <dbReference type="NCBI Taxonomy" id="1437360"/>
    <lineage>
        <taxon>Bacteria</taxon>
        <taxon>Pseudomonadati</taxon>
        <taxon>Pseudomonadota</taxon>
        <taxon>Alphaproteobacteria</taxon>
        <taxon>Hyphomicrobiales</taxon>
        <taxon>Nitrobacteraceae</taxon>
        <taxon>Bradyrhizobium</taxon>
    </lineage>
</organism>
<dbReference type="Proteomes" id="UP000190675">
    <property type="component" value="Chromosome I"/>
</dbReference>
<dbReference type="GO" id="GO:0016740">
    <property type="term" value="F:transferase activity"/>
    <property type="evidence" value="ECO:0007669"/>
    <property type="project" value="UniProtKB-KW"/>
</dbReference>
<evidence type="ECO:0000313" key="3">
    <source>
        <dbReference type="Proteomes" id="UP000190675"/>
    </source>
</evidence>
<accession>A0A1M5RHU3</accession>
<proteinExistence type="predicted"/>
<evidence type="ECO:0000313" key="2">
    <source>
        <dbReference type="EMBL" id="SHH25579.1"/>
    </source>
</evidence>
<dbReference type="OrthoDB" id="8081437at2"/>
<keyword evidence="1" id="KW-0472">Membrane</keyword>
<keyword evidence="2" id="KW-0808">Transferase</keyword>
<keyword evidence="1" id="KW-0812">Transmembrane</keyword>
<protein>
    <submittedName>
        <fullName evidence="2">Sulfur relay (Sulfurtransferase) complex TusBCD TusD component, DsrE family</fullName>
    </submittedName>
</protein>
<dbReference type="AlphaFoldDB" id="A0A1M5RHU3"/>
<dbReference type="EMBL" id="LT670818">
    <property type="protein sequence ID" value="SHH25579.1"/>
    <property type="molecule type" value="Genomic_DNA"/>
</dbReference>
<sequence>MAISSLSDDHHAVRHVSYQQIDRDDVTGAIRGIFPQAFELFPKDEGYLSASWLEFFAGSHICCVAAIAAVLSKTRKVTAKQAFACGRVGDIKEACSEHGLKIRVLHEPDDDNPAYTAIRRYQSDNHELLDLLATDAWSKLTDAKDVVGMVGPWPRRG</sequence>
<keyword evidence="1" id="KW-1133">Transmembrane helix</keyword>
<dbReference type="RefSeq" id="WP_079569512.1">
    <property type="nucleotide sequence ID" value="NZ_LT670818.1"/>
</dbReference>
<feature type="transmembrane region" description="Helical" evidence="1">
    <location>
        <begin position="50"/>
        <end position="71"/>
    </location>
</feature>
<name>A0A1M5RHU3_9BRAD</name>